<evidence type="ECO:0000256" key="4">
    <source>
        <dbReference type="ARBA" id="ARBA00022737"/>
    </source>
</evidence>
<proteinExistence type="inferred from homology"/>
<evidence type="ECO:0000313" key="10">
    <source>
        <dbReference type="WBParaSite" id="TREG1_95130.1"/>
    </source>
</evidence>
<evidence type="ECO:0000256" key="1">
    <source>
        <dbReference type="ARBA" id="ARBA00004604"/>
    </source>
</evidence>
<dbReference type="GO" id="GO:0032040">
    <property type="term" value="C:small-subunit processome"/>
    <property type="evidence" value="ECO:0007669"/>
    <property type="project" value="TreeGrafter"/>
</dbReference>
<dbReference type="GO" id="GO:0030515">
    <property type="term" value="F:snoRNA binding"/>
    <property type="evidence" value="ECO:0007669"/>
    <property type="project" value="InterPro"/>
</dbReference>
<dbReference type="Gene3D" id="1.25.40.10">
    <property type="entry name" value="Tetratricopeptide repeat domain"/>
    <property type="match status" value="1"/>
</dbReference>
<keyword evidence="6" id="KW-0175">Coiled coil</keyword>
<feature type="region of interest" description="Disordered" evidence="7">
    <location>
        <begin position="283"/>
        <end position="333"/>
    </location>
</feature>
<evidence type="ECO:0000313" key="9">
    <source>
        <dbReference type="Proteomes" id="UP000050795"/>
    </source>
</evidence>
<accession>A0AA85KNK2</accession>
<reference evidence="10" key="2">
    <citation type="submission" date="2023-11" db="UniProtKB">
        <authorList>
            <consortium name="WormBaseParasite"/>
        </authorList>
    </citation>
    <scope>IDENTIFICATION</scope>
</reference>
<feature type="compositionally biased region" description="Low complexity" evidence="7">
    <location>
        <begin position="285"/>
        <end position="302"/>
    </location>
</feature>
<evidence type="ECO:0000256" key="5">
    <source>
        <dbReference type="ARBA" id="ARBA00023242"/>
    </source>
</evidence>
<sequence>MAEVVERNLEDSVGEILHIRKAKLFNKLEINEIVRKRRHHEYTLQKRNKRIIDYDAYINTEMTILKLLRFRRQTTDDTRYVDKIEKSIISRLMRLHRQLCYRFQSHIDLWMRFIYFCKTIGRHLSVMRIWNNMLRIHGRTEPRLWIAAAAYHLHHGVRAEARGELQNISKQKNELLKVRRRLRDEYTVITTSTSKEQKQRLSGLIEELKENENSLTEATKDMSREHRLTWDRAHLNAIREARHLLTEGISLNPECDLLHLELVKLEINAMDFFRTRVLPRYEGCGDNNNNNNNENSDNGIINMSLDDNSLTDESSHTMMNKQKKNKKELKPLTKKEEYDNKEFMSLVTEDVKFIVEGGAVNLVIESLLTRWVNNSKMLESLEDVLSTVPHLIDCALFKKISKCINDAKEAENSQSMQKDEVSPESQAQRMQSVLSGQLVEIHKAIMEKGVEGVLHLWNSWYLPSTNDNNNNSSNIISSFRLVSPTFPEAIGLLKARLTALSLYSTHELDDQLLTSPKETKHSMDVDKENNNNNVDSQTAYHTRRQYLLSEVNKTRSLFNLLATSQWGTHCPEFWQLYLKFESEIGDITQVPAVHWRAQKTLAKEQFDKFIKLLNK</sequence>
<dbReference type="SUPFAM" id="SSF48452">
    <property type="entry name" value="TPR-like"/>
    <property type="match status" value="2"/>
</dbReference>
<keyword evidence="9" id="KW-1185">Reference proteome</keyword>
<dbReference type="Proteomes" id="UP000050795">
    <property type="component" value="Unassembled WGS sequence"/>
</dbReference>
<dbReference type="InterPro" id="IPR055347">
    <property type="entry name" value="UTP6_N"/>
</dbReference>
<keyword evidence="5" id="KW-0539">Nucleus</keyword>
<feature type="coiled-coil region" evidence="6">
    <location>
        <begin position="158"/>
        <end position="225"/>
    </location>
</feature>
<dbReference type="PANTHER" id="PTHR23271">
    <property type="entry name" value="HEPATOCELLULAR CARCINOMA-ASSOCIATED ANTIGEN 66"/>
    <property type="match status" value="1"/>
</dbReference>
<evidence type="ECO:0000259" key="8">
    <source>
        <dbReference type="Pfam" id="PF08640"/>
    </source>
</evidence>
<dbReference type="AlphaFoldDB" id="A0AA85KNK2"/>
<reference evidence="9" key="1">
    <citation type="submission" date="2022-06" db="EMBL/GenBank/DDBJ databases">
        <authorList>
            <person name="Berger JAMES D."/>
            <person name="Berger JAMES D."/>
        </authorList>
    </citation>
    <scope>NUCLEOTIDE SEQUENCE [LARGE SCALE GENOMIC DNA]</scope>
</reference>
<dbReference type="InterPro" id="IPR011990">
    <property type="entry name" value="TPR-like_helical_dom_sf"/>
</dbReference>
<evidence type="ECO:0000256" key="6">
    <source>
        <dbReference type="SAM" id="Coils"/>
    </source>
</evidence>
<protein>
    <recommendedName>
        <fullName evidence="8">U3 small nucleolar RNA-associated protein 6 N-terminal domain-containing protein</fullName>
    </recommendedName>
</protein>
<dbReference type="GO" id="GO:0034388">
    <property type="term" value="C:Pwp2p-containing subcomplex of 90S preribosome"/>
    <property type="evidence" value="ECO:0007669"/>
    <property type="project" value="TreeGrafter"/>
</dbReference>
<keyword evidence="3" id="KW-0698">rRNA processing</keyword>
<dbReference type="GO" id="GO:0000462">
    <property type="term" value="P:maturation of SSU-rRNA from tricistronic rRNA transcript (SSU-rRNA, 5.8S rRNA, LSU-rRNA)"/>
    <property type="evidence" value="ECO:0007669"/>
    <property type="project" value="InterPro"/>
</dbReference>
<dbReference type="InterPro" id="IPR003107">
    <property type="entry name" value="HAT"/>
</dbReference>
<dbReference type="Pfam" id="PF08640">
    <property type="entry name" value="U3_assoc_6"/>
    <property type="match status" value="1"/>
</dbReference>
<comment type="similarity">
    <text evidence="2">Belongs to the UTP6 family.</text>
</comment>
<evidence type="ECO:0000256" key="7">
    <source>
        <dbReference type="SAM" id="MobiDB-lite"/>
    </source>
</evidence>
<dbReference type="SMART" id="SM00386">
    <property type="entry name" value="HAT"/>
    <property type="match status" value="4"/>
</dbReference>
<dbReference type="WBParaSite" id="TREG1_95130.1">
    <property type="protein sequence ID" value="TREG1_95130.1"/>
    <property type="gene ID" value="TREG1_95130"/>
</dbReference>
<dbReference type="PANTHER" id="PTHR23271:SF1">
    <property type="entry name" value="U3 SMALL NUCLEOLAR RNA-ASSOCIATED PROTEIN 6 HOMOLOG"/>
    <property type="match status" value="1"/>
</dbReference>
<keyword evidence="4" id="KW-0677">Repeat</keyword>
<evidence type="ECO:0000256" key="2">
    <source>
        <dbReference type="ARBA" id="ARBA00010734"/>
    </source>
</evidence>
<feature type="domain" description="U3 small nucleolar RNA-associated protein 6 N-terminal" evidence="8">
    <location>
        <begin position="9"/>
        <end position="91"/>
    </location>
</feature>
<comment type="subcellular location">
    <subcellularLocation>
        <location evidence="1">Nucleus</location>
        <location evidence="1">Nucleolus</location>
    </subcellularLocation>
</comment>
<dbReference type="InterPro" id="IPR013949">
    <property type="entry name" value="Utp6"/>
</dbReference>
<name>A0AA85KNK2_TRIRE</name>
<evidence type="ECO:0000256" key="3">
    <source>
        <dbReference type="ARBA" id="ARBA00022552"/>
    </source>
</evidence>
<organism evidence="9 10">
    <name type="scientific">Trichobilharzia regenti</name>
    <name type="common">Nasal bird schistosome</name>
    <dbReference type="NCBI Taxonomy" id="157069"/>
    <lineage>
        <taxon>Eukaryota</taxon>
        <taxon>Metazoa</taxon>
        <taxon>Spiralia</taxon>
        <taxon>Lophotrochozoa</taxon>
        <taxon>Platyhelminthes</taxon>
        <taxon>Trematoda</taxon>
        <taxon>Digenea</taxon>
        <taxon>Strigeidida</taxon>
        <taxon>Schistosomatoidea</taxon>
        <taxon>Schistosomatidae</taxon>
        <taxon>Trichobilharzia</taxon>
    </lineage>
</organism>